<proteinExistence type="inferred from homology"/>
<dbReference type="PANTHER" id="PTHR31340">
    <property type="entry name" value="MITOCHONDRIAL GENOME MAINTENANCE EXONUCLEASE 1"/>
    <property type="match status" value="1"/>
</dbReference>
<dbReference type="PANTHER" id="PTHR31340:SF3">
    <property type="entry name" value="MITOCHONDRIAL GENOME MAINTENANCE EXONUCLEASE 1"/>
    <property type="match status" value="1"/>
</dbReference>
<evidence type="ECO:0000313" key="3">
    <source>
        <dbReference type="Proteomes" id="UP000694888"/>
    </source>
</evidence>
<evidence type="ECO:0000256" key="1">
    <source>
        <dbReference type="HAMAP-Rule" id="MF_03030"/>
    </source>
</evidence>
<reference evidence="4" key="1">
    <citation type="submission" date="2025-08" db="UniProtKB">
        <authorList>
            <consortium name="RefSeq"/>
        </authorList>
    </citation>
    <scope>IDENTIFICATION</scope>
</reference>
<feature type="compositionally biased region" description="Low complexity" evidence="2">
    <location>
        <begin position="270"/>
        <end position="282"/>
    </location>
</feature>
<accession>A0ABM0JB71</accession>
<feature type="active site" evidence="1">
    <location>
        <position position="425"/>
    </location>
</feature>
<feature type="compositionally biased region" description="Polar residues" evidence="2">
    <location>
        <begin position="191"/>
        <end position="207"/>
    </location>
</feature>
<comment type="similarity">
    <text evidence="1">Belongs to the MGME1 family.</text>
</comment>
<feature type="active site" evidence="1">
    <location>
        <position position="440"/>
    </location>
</feature>
<dbReference type="HAMAP" id="MF_03030">
    <property type="entry name" value="MGME1"/>
    <property type="match status" value="1"/>
</dbReference>
<evidence type="ECO:0000313" key="4">
    <source>
        <dbReference type="RefSeq" id="XP_005089645.1"/>
    </source>
</evidence>
<protein>
    <recommendedName>
        <fullName evidence="1">Mitochondrial genome maintenance exonuclease 1</fullName>
        <ecNumber evidence="1">3.1.-.-</ecNumber>
    </recommendedName>
</protein>
<keyword evidence="1" id="KW-0540">Nuclease</keyword>
<keyword evidence="1" id="KW-0378">Hydrolase</keyword>
<comment type="subcellular location">
    <subcellularLocation>
        <location evidence="1">Mitochondrion</location>
    </subcellularLocation>
</comment>
<feature type="compositionally biased region" description="Polar residues" evidence="2">
    <location>
        <begin position="88"/>
        <end position="108"/>
    </location>
</feature>
<feature type="region of interest" description="Disordered" evidence="2">
    <location>
        <begin position="167"/>
        <end position="283"/>
    </location>
</feature>
<dbReference type="EC" id="3.1.-.-" evidence="1"/>
<evidence type="ECO:0000256" key="2">
    <source>
        <dbReference type="SAM" id="MobiDB-lite"/>
    </source>
</evidence>
<feature type="region of interest" description="Disordered" evidence="2">
    <location>
        <begin position="88"/>
        <end position="111"/>
    </location>
</feature>
<keyword evidence="3" id="KW-1185">Reference proteome</keyword>
<feature type="active site" evidence="1">
    <location>
        <position position="438"/>
    </location>
</feature>
<dbReference type="GeneID" id="101845893"/>
<feature type="compositionally biased region" description="Polar residues" evidence="2">
    <location>
        <begin position="240"/>
        <end position="269"/>
    </location>
</feature>
<gene>
    <name evidence="4" type="primary">LOC101845893</name>
</gene>
<dbReference type="Proteomes" id="UP000694888">
    <property type="component" value="Unplaced"/>
</dbReference>
<sequence length="535" mass="60384">MAFRRLLRLHPPLQLHGGHQQPSLSVLSSRFLSKKYTYNLNELIAWKKQTQQLFGSTRKPTKTGKLKKLKSVNPSVKENLETLSAVSEQNKNSSLGQNSVSAGETITNRKQKVKQSADIIEDIPDDHFVSQVFPSDAVVLKESFRDIERIPDNIILDNGDLLKDQSLPEVRSSSFSPRTARKKTERKNKASSKNYEPSEVETTNASLHSVKKQEISTKQSQEEFTEDGIFIPKIPPIPQGDQNSYSSTIGKNKQAASSSLPGSGSFVNKSTTSSEPVEPPSSFDIISKFPLVPNDETKWDSKSKEFKHDVERMSLRVLPSVKSILNKTMPDMNRFFLNRWREKMINELGEEGFKKHQEATIKKGVNLHANVMEFLSGKPHSELQIMPDNEGHWASLQTALGALGDIKYIEAEILHPNLLYRGVFDCLAQYRDMLCVIDWKTSKQPRPLLKNTYDDPLQIAAYIGAVNADPKYTSQCGQANHGVIVVAYPDGSPAHVHMMDRKLCEQYWHDWTGRLYNYYQLSYTQKIGNISASGM</sequence>
<keyword evidence="1 4" id="KW-0269">Exonuclease</keyword>
<keyword evidence="1" id="KW-0496">Mitochondrion</keyword>
<dbReference type="RefSeq" id="XP_005089645.1">
    <property type="nucleotide sequence ID" value="XM_005089588.3"/>
</dbReference>
<comment type="function">
    <text evidence="1">Metal-dependent single-stranded DNA (ssDNA) exonuclease involved in mitochondrial genome maintenance.</text>
</comment>
<organism evidence="3 4">
    <name type="scientific">Aplysia californica</name>
    <name type="common">California sea hare</name>
    <dbReference type="NCBI Taxonomy" id="6500"/>
    <lineage>
        <taxon>Eukaryota</taxon>
        <taxon>Metazoa</taxon>
        <taxon>Spiralia</taxon>
        <taxon>Lophotrochozoa</taxon>
        <taxon>Mollusca</taxon>
        <taxon>Gastropoda</taxon>
        <taxon>Heterobranchia</taxon>
        <taxon>Euthyneura</taxon>
        <taxon>Tectipleura</taxon>
        <taxon>Aplysiida</taxon>
        <taxon>Aplysioidea</taxon>
        <taxon>Aplysiidae</taxon>
        <taxon>Aplysia</taxon>
    </lineage>
</organism>
<feature type="compositionally biased region" description="Basic residues" evidence="2">
    <location>
        <begin position="179"/>
        <end position="190"/>
    </location>
</feature>
<name>A0ABM0JB71_APLCA</name>
<dbReference type="GO" id="GO:0004527">
    <property type="term" value="F:exonuclease activity"/>
    <property type="evidence" value="ECO:0007669"/>
    <property type="project" value="UniProtKB-KW"/>
</dbReference>